<dbReference type="SUPFAM" id="SSF54001">
    <property type="entry name" value="Cysteine proteinases"/>
    <property type="match status" value="1"/>
</dbReference>
<dbReference type="InterPro" id="IPR038765">
    <property type="entry name" value="Papain-like_cys_pep_sf"/>
</dbReference>
<dbReference type="EMBL" id="CP136594">
    <property type="protein sequence ID" value="WOE76374.1"/>
    <property type="molecule type" value="Genomic_DNA"/>
</dbReference>
<dbReference type="InterPro" id="IPR002931">
    <property type="entry name" value="Transglutaminase-like"/>
</dbReference>
<evidence type="ECO:0000313" key="3">
    <source>
        <dbReference type="Proteomes" id="UP001302429"/>
    </source>
</evidence>
<evidence type="ECO:0000313" key="2">
    <source>
        <dbReference type="EMBL" id="WOE76374.1"/>
    </source>
</evidence>
<protein>
    <submittedName>
        <fullName evidence="2">Transglutaminase family protein</fullName>
    </submittedName>
</protein>
<feature type="domain" description="Transglutaminase-like" evidence="1">
    <location>
        <begin position="159"/>
        <end position="223"/>
    </location>
</feature>
<sequence length="266" mass="29871">MHLHINHVSRYHYDTPVHYALQQLRLTPKRRKGQNVITWSIAVEGGKKELRFEDQHSNSVDLISIGRGEHEIIITCTGEVELTDSSGVIGKHGGHAPLWYFQNATELTRPGREIRRLVSELRKQELPALEQAHTLSQMIRDAVTYSTGETHAETSAEEALKLGEGVCQDHSHIFVSAARLLGFPARYVSGYLMMDDRVEQDATHGWAEAHIDGLGWVGFDISNGYSPDERYVRVATGLDYREAAPISGMRYGHGMETLSVELQVQQ</sequence>
<reference evidence="2 3" key="1">
    <citation type="submission" date="2023-10" db="EMBL/GenBank/DDBJ databases">
        <title>Complete genome sequence of a Sphingomonadaceae bacterium.</title>
        <authorList>
            <person name="Yan C."/>
        </authorList>
    </citation>
    <scope>NUCLEOTIDE SEQUENCE [LARGE SCALE GENOMIC DNA]</scope>
    <source>
        <strain evidence="2 3">SCSIO 66989</strain>
    </source>
</reference>
<dbReference type="RefSeq" id="WP_317084051.1">
    <property type="nucleotide sequence ID" value="NZ_CP136594.1"/>
</dbReference>
<dbReference type="SMART" id="SM00460">
    <property type="entry name" value="TGc"/>
    <property type="match status" value="1"/>
</dbReference>
<dbReference type="Pfam" id="PF08379">
    <property type="entry name" value="Bact_transglu_N"/>
    <property type="match status" value="1"/>
</dbReference>
<gene>
    <name evidence="2" type="ORF">RB602_06575</name>
</gene>
<dbReference type="Pfam" id="PF01841">
    <property type="entry name" value="Transglut_core"/>
    <property type="match status" value="1"/>
</dbReference>
<dbReference type="Proteomes" id="UP001302429">
    <property type="component" value="Chromosome"/>
</dbReference>
<keyword evidence="3" id="KW-1185">Reference proteome</keyword>
<proteinExistence type="predicted"/>
<dbReference type="PANTHER" id="PTHR33490:SF6">
    <property type="entry name" value="SLL1049 PROTEIN"/>
    <property type="match status" value="1"/>
</dbReference>
<dbReference type="KEGG" id="acoa:RB602_06575"/>
<organism evidence="2 3">
    <name type="scientific">Alterisphingorhabdus coralli</name>
    <dbReference type="NCBI Taxonomy" id="3071408"/>
    <lineage>
        <taxon>Bacteria</taxon>
        <taxon>Pseudomonadati</taxon>
        <taxon>Pseudomonadota</taxon>
        <taxon>Alphaproteobacteria</taxon>
        <taxon>Sphingomonadales</taxon>
        <taxon>Sphingomonadaceae</taxon>
        <taxon>Alterisphingorhabdus (ex Yan et al. 2024)</taxon>
    </lineage>
</organism>
<dbReference type="InterPro" id="IPR013589">
    <property type="entry name" value="Bac_transglu_N"/>
</dbReference>
<name>A0AA97F8L4_9SPHN</name>
<dbReference type="AlphaFoldDB" id="A0AA97F8L4"/>
<evidence type="ECO:0000259" key="1">
    <source>
        <dbReference type="SMART" id="SM00460"/>
    </source>
</evidence>
<dbReference type="Gene3D" id="3.10.620.30">
    <property type="match status" value="1"/>
</dbReference>
<dbReference type="PANTHER" id="PTHR33490">
    <property type="entry name" value="BLR5614 PROTEIN-RELATED"/>
    <property type="match status" value="1"/>
</dbReference>
<accession>A0AA97F8L4</accession>